<dbReference type="CDD" id="cd08646">
    <property type="entry name" value="FMT_core_Met-tRNA-FMT_N"/>
    <property type="match status" value="1"/>
</dbReference>
<dbReference type="GO" id="GO:0004479">
    <property type="term" value="F:methionyl-tRNA formyltransferase activity"/>
    <property type="evidence" value="ECO:0007669"/>
    <property type="project" value="UniProtKB-UniRule"/>
</dbReference>
<dbReference type="SUPFAM" id="SSF50486">
    <property type="entry name" value="FMT C-terminal domain-like"/>
    <property type="match status" value="1"/>
</dbReference>
<comment type="function">
    <text evidence="2">Attaches a formyl group to the free amino group of methionyl-tRNA(fMet). The formyl group appears to play a dual role in the initiator identity of N-formylmethionyl-tRNA by promoting its recognition by IF2 and preventing the misappropriation of this tRNA by the elongation apparatus.</text>
</comment>
<feature type="binding site" evidence="2">
    <location>
        <begin position="107"/>
        <end position="110"/>
    </location>
    <ligand>
        <name>(6S)-5,6,7,8-tetrahydrofolate</name>
        <dbReference type="ChEBI" id="CHEBI:57453"/>
    </ligand>
</feature>
<reference evidence="4 5" key="1">
    <citation type="submission" date="2019-01" db="EMBL/GenBank/DDBJ databases">
        <authorList>
            <consortium name="Pathogen Informatics"/>
        </authorList>
    </citation>
    <scope>NUCLEOTIDE SEQUENCE [LARGE SCALE GENOMIC DNA]</scope>
    <source>
        <strain evidence="4 5">NCTC10184</strain>
    </source>
</reference>
<dbReference type="PANTHER" id="PTHR11138:SF5">
    <property type="entry name" value="METHIONYL-TRNA FORMYLTRANSFERASE, MITOCHONDRIAL"/>
    <property type="match status" value="1"/>
</dbReference>
<keyword evidence="2" id="KW-0648">Protein biosynthesis</keyword>
<dbReference type="RefSeq" id="WP_197722267.1">
    <property type="nucleotide sequence ID" value="NZ_LR215043.1"/>
</dbReference>
<keyword evidence="5" id="KW-1185">Reference proteome</keyword>
<accession>A0A449B9K5</accession>
<dbReference type="EMBL" id="LR215043">
    <property type="protein sequence ID" value="VEU77870.1"/>
    <property type="molecule type" value="Genomic_DNA"/>
</dbReference>
<dbReference type="KEGG" id="mcob:NCTC10184_00083"/>
<sequence>MIKILLAGTPEFAVPIFEKIIQNFHVVGIVSQPDRPANRGHKTLPTPTKLLAQKYNIPCFQPEKIGQIKDELSQLNYDYFITAAFGQFVPASILKLAKKYNLNVHGSLLPKYRGAAPIQHSLLNGDKITGISIMEMILEMDAGDVFTTLHYQIKPRDVASDVFTQLSNLTAQNIVEIINKINHGIYQKVPQESAKVTLAPKLLKEQAFLENSLTCEQAINKIRAFATTPGAYVLGTKGERIKIFFATTTPTKNAIVIKCADGEIYGIDYQYESRNRVILG</sequence>
<dbReference type="Proteomes" id="UP000290876">
    <property type="component" value="Chromosome"/>
</dbReference>
<evidence type="ECO:0000313" key="4">
    <source>
        <dbReference type="EMBL" id="VEU77870.1"/>
    </source>
</evidence>
<evidence type="ECO:0000313" key="5">
    <source>
        <dbReference type="Proteomes" id="UP000290876"/>
    </source>
</evidence>
<dbReference type="InterPro" id="IPR036477">
    <property type="entry name" value="Formyl_transf_N_sf"/>
</dbReference>
<dbReference type="SUPFAM" id="SSF53328">
    <property type="entry name" value="Formyltransferase"/>
    <property type="match status" value="1"/>
</dbReference>
<dbReference type="HAMAP" id="MF_00182">
    <property type="entry name" value="Formyl_trans"/>
    <property type="match status" value="1"/>
</dbReference>
<evidence type="ECO:0000259" key="3">
    <source>
        <dbReference type="Pfam" id="PF00551"/>
    </source>
</evidence>
<dbReference type="AlphaFoldDB" id="A0A449B9K5"/>
<dbReference type="Pfam" id="PF00551">
    <property type="entry name" value="Formyl_trans_N"/>
    <property type="match status" value="1"/>
</dbReference>
<dbReference type="InterPro" id="IPR005794">
    <property type="entry name" value="Fmt"/>
</dbReference>
<dbReference type="InterPro" id="IPR041711">
    <property type="entry name" value="Met-tRNA-FMT_N"/>
</dbReference>
<feature type="domain" description="Formyl transferase N-terminal" evidence="3">
    <location>
        <begin position="4"/>
        <end position="176"/>
    </location>
</feature>
<dbReference type="Gene3D" id="3.40.50.12230">
    <property type="match status" value="1"/>
</dbReference>
<evidence type="ECO:0000256" key="2">
    <source>
        <dbReference type="HAMAP-Rule" id="MF_00182"/>
    </source>
</evidence>
<dbReference type="GO" id="GO:0005829">
    <property type="term" value="C:cytosol"/>
    <property type="evidence" value="ECO:0007669"/>
    <property type="project" value="TreeGrafter"/>
</dbReference>
<name>A0A449B9K5_9BACT</name>
<organism evidence="4 5">
    <name type="scientific">Mycoplasmopsis columbinasalis</name>
    <dbReference type="NCBI Taxonomy" id="114880"/>
    <lineage>
        <taxon>Bacteria</taxon>
        <taxon>Bacillati</taxon>
        <taxon>Mycoplasmatota</taxon>
        <taxon>Mycoplasmoidales</taxon>
        <taxon>Metamycoplasmataceae</taxon>
        <taxon>Mycoplasmopsis</taxon>
    </lineage>
</organism>
<comment type="catalytic activity">
    <reaction evidence="2">
        <text>L-methionyl-tRNA(fMet) + (6R)-10-formyltetrahydrofolate = N-formyl-L-methionyl-tRNA(fMet) + (6S)-5,6,7,8-tetrahydrofolate + H(+)</text>
        <dbReference type="Rhea" id="RHEA:24380"/>
        <dbReference type="Rhea" id="RHEA-COMP:9952"/>
        <dbReference type="Rhea" id="RHEA-COMP:9953"/>
        <dbReference type="ChEBI" id="CHEBI:15378"/>
        <dbReference type="ChEBI" id="CHEBI:57453"/>
        <dbReference type="ChEBI" id="CHEBI:78530"/>
        <dbReference type="ChEBI" id="CHEBI:78844"/>
        <dbReference type="ChEBI" id="CHEBI:195366"/>
        <dbReference type="EC" id="2.1.2.9"/>
    </reaction>
</comment>
<dbReference type="InterPro" id="IPR002376">
    <property type="entry name" value="Formyl_transf_N"/>
</dbReference>
<proteinExistence type="inferred from homology"/>
<gene>
    <name evidence="4" type="primary">MCYN0480</name>
    <name evidence="2" type="synonym">fmt</name>
    <name evidence="4" type="ORF">NCTC10184_00083</name>
</gene>
<evidence type="ECO:0000256" key="1">
    <source>
        <dbReference type="ARBA" id="ARBA00012261"/>
    </source>
</evidence>
<dbReference type="EC" id="2.1.2.9" evidence="1 2"/>
<protein>
    <recommendedName>
        <fullName evidence="1 2">Methionyl-tRNA formyltransferase</fullName>
        <ecNumber evidence="1 2">2.1.2.9</ecNumber>
    </recommendedName>
</protein>
<dbReference type="PANTHER" id="PTHR11138">
    <property type="entry name" value="METHIONYL-TRNA FORMYLTRANSFERASE"/>
    <property type="match status" value="1"/>
</dbReference>
<dbReference type="InterPro" id="IPR011034">
    <property type="entry name" value="Formyl_transferase-like_C_sf"/>
</dbReference>
<dbReference type="NCBIfam" id="TIGR00460">
    <property type="entry name" value="fmt"/>
    <property type="match status" value="1"/>
</dbReference>
<keyword evidence="2 4" id="KW-0808">Transferase</keyword>
<comment type="similarity">
    <text evidence="2">Belongs to the Fmt family.</text>
</comment>